<sequence length="206" mass="22112">MTDARRLLERAADCYEQAGLPLEAARCRERAGTLHPAAVLYERGGDLERAADCYARARLVPEAVSCWLRLGRVEEAAGCWEQAGDVVSAAWILVTAARNTARARWLVEGDRAEPGVRRTIVRALCRAVEGGGHSALREALAALDHRQWGTPQRWAVQAADLVGRPDLAAQVFADAFAGGHPAVLAEWREWAERALGGTAGLPGGAA</sequence>
<protein>
    <recommendedName>
        <fullName evidence="3">Tetratricopeptide repeat protein</fullName>
    </recommendedName>
</protein>
<name>A0ABP3E776_9PSEU</name>
<reference evidence="2" key="1">
    <citation type="journal article" date="2019" name="Int. J. Syst. Evol. Microbiol.">
        <title>The Global Catalogue of Microorganisms (GCM) 10K type strain sequencing project: providing services to taxonomists for standard genome sequencing and annotation.</title>
        <authorList>
            <consortium name="The Broad Institute Genomics Platform"/>
            <consortium name="The Broad Institute Genome Sequencing Center for Infectious Disease"/>
            <person name="Wu L."/>
            <person name="Ma J."/>
        </authorList>
    </citation>
    <scope>NUCLEOTIDE SEQUENCE [LARGE SCALE GENOMIC DNA]</scope>
    <source>
        <strain evidence="2">JCM 3380</strain>
    </source>
</reference>
<dbReference type="RefSeq" id="WP_343937399.1">
    <property type="nucleotide sequence ID" value="NZ_BAAABU010000020.1"/>
</dbReference>
<dbReference type="InterPro" id="IPR011990">
    <property type="entry name" value="TPR-like_helical_dom_sf"/>
</dbReference>
<gene>
    <name evidence="1" type="ORF">GCM10010492_61030</name>
</gene>
<dbReference type="Proteomes" id="UP001500416">
    <property type="component" value="Unassembled WGS sequence"/>
</dbReference>
<organism evidence="1 2">
    <name type="scientific">Saccharothrix mutabilis subsp. mutabilis</name>
    <dbReference type="NCBI Taxonomy" id="66855"/>
    <lineage>
        <taxon>Bacteria</taxon>
        <taxon>Bacillati</taxon>
        <taxon>Actinomycetota</taxon>
        <taxon>Actinomycetes</taxon>
        <taxon>Pseudonocardiales</taxon>
        <taxon>Pseudonocardiaceae</taxon>
        <taxon>Saccharothrix</taxon>
    </lineage>
</organism>
<keyword evidence="2" id="KW-1185">Reference proteome</keyword>
<proteinExistence type="predicted"/>
<dbReference type="EMBL" id="BAAABU010000020">
    <property type="protein sequence ID" value="GAA0252315.1"/>
    <property type="molecule type" value="Genomic_DNA"/>
</dbReference>
<evidence type="ECO:0000313" key="1">
    <source>
        <dbReference type="EMBL" id="GAA0252315.1"/>
    </source>
</evidence>
<comment type="caution">
    <text evidence="1">The sequence shown here is derived from an EMBL/GenBank/DDBJ whole genome shotgun (WGS) entry which is preliminary data.</text>
</comment>
<evidence type="ECO:0008006" key="3">
    <source>
        <dbReference type="Google" id="ProtNLM"/>
    </source>
</evidence>
<dbReference type="Gene3D" id="1.25.40.10">
    <property type="entry name" value="Tetratricopeptide repeat domain"/>
    <property type="match status" value="1"/>
</dbReference>
<accession>A0ABP3E776</accession>
<dbReference type="SUPFAM" id="SSF48452">
    <property type="entry name" value="TPR-like"/>
    <property type="match status" value="1"/>
</dbReference>
<evidence type="ECO:0000313" key="2">
    <source>
        <dbReference type="Proteomes" id="UP001500416"/>
    </source>
</evidence>